<accession>A0ACB8LMK5</accession>
<gene>
    <name evidence="1" type="ORF">KPL71_013681</name>
</gene>
<reference evidence="2" key="1">
    <citation type="journal article" date="2023" name="Hortic. Res.">
        <title>A chromosome-level phased genome enabling allele-level studies in sweet orange: a case study on citrus Huanglongbing tolerance.</title>
        <authorList>
            <person name="Wu B."/>
            <person name="Yu Q."/>
            <person name="Deng Z."/>
            <person name="Duan Y."/>
            <person name="Luo F."/>
            <person name="Gmitter F. Jr."/>
        </authorList>
    </citation>
    <scope>NUCLEOTIDE SEQUENCE [LARGE SCALE GENOMIC DNA]</scope>
    <source>
        <strain evidence="2">cv. Valencia</strain>
    </source>
</reference>
<evidence type="ECO:0000313" key="2">
    <source>
        <dbReference type="Proteomes" id="UP000829398"/>
    </source>
</evidence>
<keyword evidence="2" id="KW-1185">Reference proteome</keyword>
<protein>
    <submittedName>
        <fullName evidence="1">PHD finger family protein</fullName>
    </submittedName>
</protein>
<dbReference type="Proteomes" id="UP000829398">
    <property type="component" value="Chromosome 4"/>
</dbReference>
<organism evidence="1 2">
    <name type="scientific">Citrus sinensis</name>
    <name type="common">Sweet orange</name>
    <name type="synonym">Citrus aurantium var. sinensis</name>
    <dbReference type="NCBI Taxonomy" id="2711"/>
    <lineage>
        <taxon>Eukaryota</taxon>
        <taxon>Viridiplantae</taxon>
        <taxon>Streptophyta</taxon>
        <taxon>Embryophyta</taxon>
        <taxon>Tracheophyta</taxon>
        <taxon>Spermatophyta</taxon>
        <taxon>Magnoliopsida</taxon>
        <taxon>eudicotyledons</taxon>
        <taxon>Gunneridae</taxon>
        <taxon>Pentapetalae</taxon>
        <taxon>rosids</taxon>
        <taxon>malvids</taxon>
        <taxon>Sapindales</taxon>
        <taxon>Rutaceae</taxon>
        <taxon>Aurantioideae</taxon>
        <taxon>Citrus</taxon>
    </lineage>
</organism>
<dbReference type="EMBL" id="CM039173">
    <property type="protein sequence ID" value="KAH9774555.1"/>
    <property type="molecule type" value="Genomic_DNA"/>
</dbReference>
<evidence type="ECO:0000313" key="1">
    <source>
        <dbReference type="EMBL" id="KAH9774555.1"/>
    </source>
</evidence>
<sequence length="955" mass="105323">MLLDCDTTSSSPTSSTPVAVSASRLLLLLKNGPNGDDTGNLLLLHINDYSLAAGSRKRICFCTLGFSGSVQSSKARNDFVHDVVLVEEFLKDPLGRFRVSKEESTVQVLVPEVPQPPPPAVAVVDGAGLDAAEEAAAAVSAQTKRVALQRKAAAAMVAAEDYARRFESGYVATASKDIAGEEQGQSNTNVMCRLCFVGENEGCERARRMLSCKSCGKKYHRNCLKNWAQNRGTILRPYSCDVANGHHSHMGLYLQIYFIGARGSAHLVEFVRFAEELEIQINFCFVDGVMLLIIVTVNILRTRMLVLGHICAPSIQSVTAVDPMCQEMALACVHFAEFAGSSFTVDRNVDVFVSLIVSTPLAVIVVVGMIDVYRDSESTPMVCCDVCQRWVHCQCDGISDEKYLQFQVDGNLQYRCPTCRGECYQVRDLEDAVRELWRRKDMADKDLIASLRAAAGLPTEDEIFSISPYSDDEENGPVVLKNEFGRSLKLSLKGVVDKSPKKVKEHGKKWLNKKYPRKKGYQMPLNSKTEPDQSFEGYHDVHSYGNSFGDDTQSPKNEGLDIPSSVAGVVSHTEGVCSISQPGILKHKYVDEVMVSDDDKISRVKFKTSKPHDLDSGEDDGKHVSKSKTIKAKKLVINLGARKINVTNSPRSDASSCQREQDLTTSNGIEDPSLQRMNSKFVLDRHDGSSKLGDGDRVDHSSQSRGLKIAGRGGNVIKFGRVRQEVSDSNTKVSRGSSADEHEPEHMHVLSGKRNIDRSRAAVSRVGEVAALRGDRKQLESRPNASRESNDDTSVLQSLPKDSKPPLRLKFRKPNLENQNSQVSQPEEEKSLIKGQRSKRKRPSPFTEKTLFNEDEDAAQSNQDSLMSEIMDANWILKKLGKDAIGKRVEVHQQSDNSWHKGVVTDTVEGTSTLSITLDDSRVKTLELGKQDDERQFPIPKAPISRSSLVASGVD</sequence>
<comment type="caution">
    <text evidence="1">The sequence shown here is derived from an EMBL/GenBank/DDBJ whole genome shotgun (WGS) entry which is preliminary data.</text>
</comment>
<proteinExistence type="predicted"/>
<name>A0ACB8LMK5_CITSI</name>